<dbReference type="SUPFAM" id="SSF56935">
    <property type="entry name" value="Porins"/>
    <property type="match status" value="1"/>
</dbReference>
<evidence type="ECO:0000256" key="10">
    <source>
        <dbReference type="SAM" id="SignalP"/>
    </source>
</evidence>
<gene>
    <name evidence="13" type="ORF">L2A60_06725</name>
</gene>
<evidence type="ECO:0000256" key="8">
    <source>
        <dbReference type="PROSITE-ProRule" id="PRU01360"/>
    </source>
</evidence>
<keyword evidence="3 8" id="KW-1134">Transmembrane beta strand</keyword>
<comment type="caution">
    <text evidence="13">The sequence shown here is derived from an EMBL/GenBank/DDBJ whole genome shotgun (WGS) entry which is preliminary data.</text>
</comment>
<evidence type="ECO:0000313" key="14">
    <source>
        <dbReference type="Proteomes" id="UP001521209"/>
    </source>
</evidence>
<evidence type="ECO:0000256" key="6">
    <source>
        <dbReference type="ARBA" id="ARBA00023136"/>
    </source>
</evidence>
<dbReference type="EMBL" id="JAKGBZ010000009">
    <property type="protein sequence ID" value="MCF3946377.1"/>
    <property type="molecule type" value="Genomic_DNA"/>
</dbReference>
<evidence type="ECO:0000256" key="5">
    <source>
        <dbReference type="ARBA" id="ARBA00023077"/>
    </source>
</evidence>
<keyword evidence="6 8" id="KW-0472">Membrane</keyword>
<evidence type="ECO:0000259" key="11">
    <source>
        <dbReference type="Pfam" id="PF00593"/>
    </source>
</evidence>
<dbReference type="Gene3D" id="2.40.170.20">
    <property type="entry name" value="TonB-dependent receptor, beta-barrel domain"/>
    <property type="match status" value="1"/>
</dbReference>
<evidence type="ECO:0000313" key="13">
    <source>
        <dbReference type="EMBL" id="MCF3946377.1"/>
    </source>
</evidence>
<name>A0ABS9DY63_9PROT</name>
<dbReference type="Proteomes" id="UP001521209">
    <property type="component" value="Unassembled WGS sequence"/>
</dbReference>
<feature type="domain" description="TonB-dependent receptor plug" evidence="12">
    <location>
        <begin position="69"/>
        <end position="180"/>
    </location>
</feature>
<dbReference type="InterPro" id="IPR012910">
    <property type="entry name" value="Plug_dom"/>
</dbReference>
<reference evidence="13 14" key="1">
    <citation type="submission" date="2022-01" db="EMBL/GenBank/DDBJ databases">
        <authorList>
            <person name="Won M."/>
            <person name="Kim S.-J."/>
            <person name="Kwon S.-W."/>
        </authorList>
    </citation>
    <scope>NUCLEOTIDE SEQUENCE [LARGE SCALE GENOMIC DNA]</scope>
    <source>
        <strain evidence="13 14">KCTC 23505</strain>
    </source>
</reference>
<evidence type="ECO:0000256" key="7">
    <source>
        <dbReference type="ARBA" id="ARBA00023237"/>
    </source>
</evidence>
<evidence type="ECO:0000256" key="4">
    <source>
        <dbReference type="ARBA" id="ARBA00022692"/>
    </source>
</evidence>
<keyword evidence="7 8" id="KW-0998">Cell outer membrane</keyword>
<evidence type="ECO:0000256" key="9">
    <source>
        <dbReference type="RuleBase" id="RU003357"/>
    </source>
</evidence>
<dbReference type="PROSITE" id="PS52016">
    <property type="entry name" value="TONB_DEPENDENT_REC_3"/>
    <property type="match status" value="1"/>
</dbReference>
<sequence length="788" mass="83701">MRPVFDLTARRAGWIGLIFCTGIAPAFAQTVPTSSPAPIIIPAAPASSVKIRRITVQTSPLTNSGIDIAKAAQAVQVLGRREISRNGAPDALRALQRNATGVNLDNTAGNPYQPSLFYHGFEISPLEGTSEGLAVYVDGVRFNEPFGDTVNWDLLPEPAIRTLTVEDANPVFGLNALGGAIDVQLKNGFDYHGGEIEALGGSFGRAELDAQYGVQRGNVSAYVAASERHEGGWRQDQSSGIQNVYANLGWRGPRAELHMSLTLAHSALNGPGTAPVQLLAADPSAQYTAPNFQGNRYAKFAISLNDRIDSANAIQAVAYYDYFLQKISNGNAPNDLPCYSGSPYLCSAPGVLSTTRGGVPIPAFATGNFYSELDQESTNTNGYGASLQWTNTAPLFSRHNHLVAGLSFDGSATEFDAVGLIGGITPLTRIFVGPGIVIDEPGTNVPVRAFFRSAYYGVYASDTFDLTQKLSVTASARINAAQLATHDQGGGTLTGQHFFSHLNPALGIAYQLTPLVTVYGGYSEANRNPTPAELSCAGPQNACSLANFFTNDPNLKQVTARTWEAGLRGAALIGGGTLSYQADYYRTVLADDIAFINAPTIGRAYFSNIGKVLRQGVDLGLDLHAGRWRAYLDYSFTSATYRNGFIESAGGNPAADSSGNIAIVPGDHLPGIPANQIKFGADYRITPKWSVGASAVAVTSSYLFGDEANLNKPLPGYVVTDLTTRYHITPKLEVFGTIENAFNATYYTYGGFASLGNVFVAQVPNLTNPRAYSPAAPIGGYAGIKVKF</sequence>
<dbReference type="InterPro" id="IPR000531">
    <property type="entry name" value="Beta-barrel_TonB"/>
</dbReference>
<feature type="signal peptide" evidence="10">
    <location>
        <begin position="1"/>
        <end position="28"/>
    </location>
</feature>
<accession>A0ABS9DY63</accession>
<keyword evidence="4 8" id="KW-0812">Transmembrane</keyword>
<feature type="domain" description="TonB-dependent receptor-like beta-barrel" evidence="11">
    <location>
        <begin position="250"/>
        <end position="740"/>
    </location>
</feature>
<keyword evidence="5 9" id="KW-0798">TonB box</keyword>
<organism evidence="13 14">
    <name type="scientific">Acidiphilium iwatense</name>
    <dbReference type="NCBI Taxonomy" id="768198"/>
    <lineage>
        <taxon>Bacteria</taxon>
        <taxon>Pseudomonadati</taxon>
        <taxon>Pseudomonadota</taxon>
        <taxon>Alphaproteobacteria</taxon>
        <taxon>Acetobacterales</taxon>
        <taxon>Acidocellaceae</taxon>
        <taxon>Acidiphilium</taxon>
    </lineage>
</organism>
<comment type="similarity">
    <text evidence="8 9">Belongs to the TonB-dependent receptor family.</text>
</comment>
<dbReference type="InterPro" id="IPR039426">
    <property type="entry name" value="TonB-dep_rcpt-like"/>
</dbReference>
<dbReference type="Gene3D" id="2.170.130.10">
    <property type="entry name" value="TonB-dependent receptor, plug domain"/>
    <property type="match status" value="1"/>
</dbReference>
<comment type="subcellular location">
    <subcellularLocation>
        <location evidence="1 8">Cell outer membrane</location>
        <topology evidence="1 8">Multi-pass membrane protein</topology>
    </subcellularLocation>
</comment>
<dbReference type="PANTHER" id="PTHR30069">
    <property type="entry name" value="TONB-DEPENDENT OUTER MEMBRANE RECEPTOR"/>
    <property type="match status" value="1"/>
</dbReference>
<proteinExistence type="inferred from homology"/>
<keyword evidence="14" id="KW-1185">Reference proteome</keyword>
<protein>
    <submittedName>
        <fullName evidence="13">TonB-dependent receptor</fullName>
    </submittedName>
</protein>
<feature type="chain" id="PRO_5046662050" evidence="10">
    <location>
        <begin position="29"/>
        <end position="788"/>
    </location>
</feature>
<evidence type="ECO:0000256" key="2">
    <source>
        <dbReference type="ARBA" id="ARBA00022448"/>
    </source>
</evidence>
<keyword evidence="10" id="KW-0732">Signal</keyword>
<dbReference type="Pfam" id="PF00593">
    <property type="entry name" value="TonB_dep_Rec_b-barrel"/>
    <property type="match status" value="1"/>
</dbReference>
<keyword evidence="2 8" id="KW-0813">Transport</keyword>
<dbReference type="RefSeq" id="WP_235703611.1">
    <property type="nucleotide sequence ID" value="NZ_JAKGBZ010000009.1"/>
</dbReference>
<evidence type="ECO:0000259" key="12">
    <source>
        <dbReference type="Pfam" id="PF07715"/>
    </source>
</evidence>
<dbReference type="PANTHER" id="PTHR30069:SF39">
    <property type="entry name" value="BLL6183 PROTEIN"/>
    <property type="match status" value="1"/>
</dbReference>
<dbReference type="InterPro" id="IPR037066">
    <property type="entry name" value="Plug_dom_sf"/>
</dbReference>
<evidence type="ECO:0000256" key="3">
    <source>
        <dbReference type="ARBA" id="ARBA00022452"/>
    </source>
</evidence>
<dbReference type="Pfam" id="PF07715">
    <property type="entry name" value="Plug"/>
    <property type="match status" value="1"/>
</dbReference>
<keyword evidence="13" id="KW-0675">Receptor</keyword>
<evidence type="ECO:0000256" key="1">
    <source>
        <dbReference type="ARBA" id="ARBA00004571"/>
    </source>
</evidence>
<dbReference type="InterPro" id="IPR036942">
    <property type="entry name" value="Beta-barrel_TonB_sf"/>
</dbReference>